<dbReference type="InterPro" id="IPR036097">
    <property type="entry name" value="HisK_dim/P_sf"/>
</dbReference>
<evidence type="ECO:0000256" key="7">
    <source>
        <dbReference type="ARBA" id="ARBA00022777"/>
    </source>
</evidence>
<dbReference type="InterPro" id="IPR005467">
    <property type="entry name" value="His_kinase_dom"/>
</dbReference>
<dbReference type="InterPro" id="IPR003594">
    <property type="entry name" value="HATPase_dom"/>
</dbReference>
<dbReference type="Proteomes" id="UP000281547">
    <property type="component" value="Unassembled WGS sequence"/>
</dbReference>
<evidence type="ECO:0000256" key="1">
    <source>
        <dbReference type="ARBA" id="ARBA00000085"/>
    </source>
</evidence>
<evidence type="ECO:0000256" key="3">
    <source>
        <dbReference type="ARBA" id="ARBA00012438"/>
    </source>
</evidence>
<dbReference type="EC" id="2.7.13.3" evidence="3"/>
<dbReference type="PANTHER" id="PTHR44936">
    <property type="entry name" value="SENSOR PROTEIN CREC"/>
    <property type="match status" value="1"/>
</dbReference>
<gene>
    <name evidence="11" type="ORF">EMQ25_12970</name>
</gene>
<dbReference type="GO" id="GO:0005886">
    <property type="term" value="C:plasma membrane"/>
    <property type="evidence" value="ECO:0007669"/>
    <property type="project" value="UniProtKB-SubCell"/>
</dbReference>
<evidence type="ECO:0000256" key="5">
    <source>
        <dbReference type="ARBA" id="ARBA00022679"/>
    </source>
</evidence>
<keyword evidence="9" id="KW-0472">Membrane</keyword>
<dbReference type="InterPro" id="IPR036890">
    <property type="entry name" value="HATPase_C_sf"/>
</dbReference>
<dbReference type="SUPFAM" id="SSF47384">
    <property type="entry name" value="Homodimeric domain of signal transducing histidine kinase"/>
    <property type="match status" value="1"/>
</dbReference>
<keyword evidence="9" id="KW-0812">Transmembrane</keyword>
<evidence type="ECO:0000313" key="11">
    <source>
        <dbReference type="EMBL" id="RUT30429.1"/>
    </source>
</evidence>
<accession>A0A433X8Q1</accession>
<evidence type="ECO:0000256" key="6">
    <source>
        <dbReference type="ARBA" id="ARBA00022741"/>
    </source>
</evidence>
<keyword evidence="6" id="KW-0547">Nucleotide-binding</keyword>
<keyword evidence="5" id="KW-0808">Transferase</keyword>
<keyword evidence="7 11" id="KW-0418">Kinase</keyword>
<dbReference type="Gene3D" id="1.10.287.130">
    <property type="match status" value="1"/>
</dbReference>
<dbReference type="GO" id="GO:0005524">
    <property type="term" value="F:ATP binding"/>
    <property type="evidence" value="ECO:0007669"/>
    <property type="project" value="UniProtKB-KW"/>
</dbReference>
<evidence type="ECO:0000313" key="12">
    <source>
        <dbReference type="Proteomes" id="UP000281547"/>
    </source>
</evidence>
<dbReference type="PROSITE" id="PS50109">
    <property type="entry name" value="HIS_KIN"/>
    <property type="match status" value="1"/>
</dbReference>
<dbReference type="AlphaFoldDB" id="A0A433X8Q1"/>
<keyword evidence="9" id="KW-1133">Transmembrane helix</keyword>
<dbReference type="SUPFAM" id="SSF55874">
    <property type="entry name" value="ATPase domain of HSP90 chaperone/DNA topoisomerase II/histidine kinase"/>
    <property type="match status" value="1"/>
</dbReference>
<feature type="domain" description="Histidine kinase" evidence="10">
    <location>
        <begin position="218"/>
        <end position="423"/>
    </location>
</feature>
<dbReference type="InterPro" id="IPR047770">
    <property type="entry name" value="RegB"/>
</dbReference>
<feature type="transmembrane region" description="Helical" evidence="9">
    <location>
        <begin position="127"/>
        <end position="149"/>
    </location>
</feature>
<keyword evidence="8" id="KW-0067">ATP-binding</keyword>
<dbReference type="Pfam" id="PF02518">
    <property type="entry name" value="HATPase_c"/>
    <property type="match status" value="1"/>
</dbReference>
<protein>
    <recommendedName>
        <fullName evidence="3">histidine kinase</fullName>
        <ecNumber evidence="3">2.7.13.3</ecNumber>
    </recommendedName>
</protein>
<comment type="subcellular location">
    <subcellularLocation>
        <location evidence="2">Cell membrane</location>
        <topology evidence="2">Multi-pass membrane protein</topology>
    </subcellularLocation>
</comment>
<dbReference type="GO" id="GO:0000155">
    <property type="term" value="F:phosphorelay sensor kinase activity"/>
    <property type="evidence" value="ECO:0007669"/>
    <property type="project" value="InterPro"/>
</dbReference>
<evidence type="ECO:0000256" key="2">
    <source>
        <dbReference type="ARBA" id="ARBA00004651"/>
    </source>
</evidence>
<dbReference type="CDD" id="cd00082">
    <property type="entry name" value="HisKA"/>
    <property type="match status" value="1"/>
</dbReference>
<dbReference type="OrthoDB" id="9785252at2"/>
<dbReference type="Pfam" id="PF00512">
    <property type="entry name" value="HisKA"/>
    <property type="match status" value="1"/>
</dbReference>
<dbReference type="NCBIfam" id="NF033792">
    <property type="entry name" value="ActS_PrrB_HisK"/>
    <property type="match status" value="1"/>
</dbReference>
<dbReference type="InterPro" id="IPR050980">
    <property type="entry name" value="2C_sensor_his_kinase"/>
</dbReference>
<dbReference type="PANTHER" id="PTHR44936:SF10">
    <property type="entry name" value="SENSOR PROTEIN RSTB"/>
    <property type="match status" value="1"/>
</dbReference>
<name>A0A433X8Q1_9HYPH</name>
<dbReference type="EMBL" id="RZNJ01000004">
    <property type="protein sequence ID" value="RUT30429.1"/>
    <property type="molecule type" value="Genomic_DNA"/>
</dbReference>
<feature type="transmembrane region" description="Helical" evidence="9">
    <location>
        <begin position="161"/>
        <end position="181"/>
    </location>
</feature>
<comment type="caution">
    <text evidence="11">The sequence shown here is derived from an EMBL/GenBank/DDBJ whole genome shotgun (WGS) entry which is preliminary data.</text>
</comment>
<evidence type="ECO:0000256" key="9">
    <source>
        <dbReference type="SAM" id="Phobius"/>
    </source>
</evidence>
<dbReference type="SMART" id="SM00388">
    <property type="entry name" value="HisKA"/>
    <property type="match status" value="1"/>
</dbReference>
<dbReference type="InterPro" id="IPR003661">
    <property type="entry name" value="HisK_dim/P_dom"/>
</dbReference>
<evidence type="ECO:0000256" key="8">
    <source>
        <dbReference type="ARBA" id="ARBA00022840"/>
    </source>
</evidence>
<keyword evidence="4" id="KW-1003">Cell membrane</keyword>
<evidence type="ECO:0000256" key="4">
    <source>
        <dbReference type="ARBA" id="ARBA00022475"/>
    </source>
</evidence>
<feature type="transmembrane region" description="Helical" evidence="9">
    <location>
        <begin position="82"/>
        <end position="104"/>
    </location>
</feature>
<proteinExistence type="predicted"/>
<keyword evidence="12" id="KW-1185">Reference proteome</keyword>
<sequence length="450" mass="47882">MMVDEQSAERANPGWRALRLDTLVRLRWLAVTGQTAAVMFVEYGLGYPTPLLACMALIGVSALFNLLLMVRFGAGHRPSPVFIALTLAWDCCQLGALLALTGGLQNPFSLLLLAPVSVSSTTLPRRATFAISALVIAIASLISLVHLPLPWDPQSRIVFNRIYVIGIWVSIVCGVVFIAAYTTRVAHEARQLAQGLAATELALSRHERLNALDGLAAAAAHELGTPLSTIALAAKEMKADIPPGPLAEDVDLIISQAARCRAILQKLRNLDGNAAAPDPFAVMALGEVVAEVAKPHEGAGRTIRIVRTGEEGAPEPEVARNVGLLYGLGNLIENAVQFARSEVRIDLSWDEATVGVTITDDGPGFSIDLLARLGEPYLTTRPRTGPNADPTRPGGLGLGVFISKTLLERTGARIAFGNETDAGHARVRIVWARERIAARGTGEPAPPGRV</sequence>
<dbReference type="SMART" id="SM00387">
    <property type="entry name" value="HATPase_c"/>
    <property type="match status" value="1"/>
</dbReference>
<evidence type="ECO:0000259" key="10">
    <source>
        <dbReference type="PROSITE" id="PS50109"/>
    </source>
</evidence>
<dbReference type="Gene3D" id="3.30.565.10">
    <property type="entry name" value="Histidine kinase-like ATPase, C-terminal domain"/>
    <property type="match status" value="1"/>
</dbReference>
<feature type="transmembrane region" description="Helical" evidence="9">
    <location>
        <begin position="50"/>
        <end position="70"/>
    </location>
</feature>
<comment type="catalytic activity">
    <reaction evidence="1">
        <text>ATP + protein L-histidine = ADP + protein N-phospho-L-histidine.</text>
        <dbReference type="EC" id="2.7.13.3"/>
    </reaction>
</comment>
<reference evidence="11 12" key="1">
    <citation type="journal article" date="2016" name="Int. J. Syst. Evol. Microbiol.">
        <title>Arsenicitalea aurantiaca gen. nov., sp. nov., a new member of the family Hyphomicrobiaceae, isolated from high-arsenic sediment.</title>
        <authorList>
            <person name="Mu Y."/>
            <person name="Zhou L."/>
            <person name="Zeng X.C."/>
            <person name="Liu L."/>
            <person name="Pan Y."/>
            <person name="Chen X."/>
            <person name="Wang J."/>
            <person name="Li S."/>
            <person name="Li W.J."/>
            <person name="Wang Y."/>
        </authorList>
    </citation>
    <scope>NUCLEOTIDE SEQUENCE [LARGE SCALE GENOMIC DNA]</scope>
    <source>
        <strain evidence="11 12">42-50</strain>
    </source>
</reference>
<organism evidence="11 12">
    <name type="scientific">Arsenicitalea aurantiaca</name>
    <dbReference type="NCBI Taxonomy" id="1783274"/>
    <lineage>
        <taxon>Bacteria</taxon>
        <taxon>Pseudomonadati</taxon>
        <taxon>Pseudomonadota</taxon>
        <taxon>Alphaproteobacteria</taxon>
        <taxon>Hyphomicrobiales</taxon>
        <taxon>Devosiaceae</taxon>
        <taxon>Arsenicitalea</taxon>
    </lineage>
</organism>